<keyword evidence="2" id="KW-1133">Transmembrane helix</keyword>
<protein>
    <submittedName>
        <fullName evidence="3">Uncharacterized protein</fullName>
    </submittedName>
</protein>
<name>A0A7S3ARM2_9EUKA</name>
<keyword evidence="2" id="KW-0472">Membrane</keyword>
<feature type="transmembrane region" description="Helical" evidence="2">
    <location>
        <begin position="129"/>
        <end position="149"/>
    </location>
</feature>
<feature type="compositionally biased region" description="Pro residues" evidence="1">
    <location>
        <begin position="64"/>
        <end position="80"/>
    </location>
</feature>
<evidence type="ECO:0000256" key="1">
    <source>
        <dbReference type="SAM" id="MobiDB-lite"/>
    </source>
</evidence>
<reference evidence="3" key="1">
    <citation type="submission" date="2021-01" db="EMBL/GenBank/DDBJ databases">
        <authorList>
            <person name="Corre E."/>
            <person name="Pelletier E."/>
            <person name="Niang G."/>
            <person name="Scheremetjew M."/>
            <person name="Finn R."/>
            <person name="Kale V."/>
            <person name="Holt S."/>
            <person name="Cochrane G."/>
            <person name="Meng A."/>
            <person name="Brown T."/>
            <person name="Cohen L."/>
        </authorList>
    </citation>
    <scope>NUCLEOTIDE SEQUENCE</scope>
    <source>
        <strain evidence="3">CCMP281</strain>
    </source>
</reference>
<dbReference type="AlphaFoldDB" id="A0A7S3ARM2"/>
<feature type="region of interest" description="Disordered" evidence="1">
    <location>
        <begin position="53"/>
        <end position="85"/>
    </location>
</feature>
<sequence>MESSPGSMQPTSQDRIIEAASLSRAETATGARVQSQDTLVGLCPSAWSTRLSLPSSKQLKEPRSPVPPARPHMRPCPPPKVRNRRGLRVHSGSAQVRLQARVASCVGSSREMVSQVRRRFGRRRRETKLPIQMGLVAFAGAIFVFVAFVNARLQDGADEEQRLLDFQLSSRRRLESGSGGIGLRWDPWFSVDDMRKGGVLIHCLARGGH</sequence>
<dbReference type="EMBL" id="HBHX01020316">
    <property type="protein sequence ID" value="CAE0110669.1"/>
    <property type="molecule type" value="Transcribed_RNA"/>
</dbReference>
<proteinExistence type="predicted"/>
<evidence type="ECO:0000256" key="2">
    <source>
        <dbReference type="SAM" id="Phobius"/>
    </source>
</evidence>
<gene>
    <name evidence="3" type="ORF">HERI1096_LOCUS11329</name>
</gene>
<accession>A0A7S3ARM2</accession>
<evidence type="ECO:0000313" key="3">
    <source>
        <dbReference type="EMBL" id="CAE0110669.1"/>
    </source>
</evidence>
<organism evidence="3">
    <name type="scientific">Haptolina ericina</name>
    <dbReference type="NCBI Taxonomy" id="156174"/>
    <lineage>
        <taxon>Eukaryota</taxon>
        <taxon>Haptista</taxon>
        <taxon>Haptophyta</taxon>
        <taxon>Prymnesiophyceae</taxon>
        <taxon>Prymnesiales</taxon>
        <taxon>Prymnesiaceae</taxon>
        <taxon>Haptolina</taxon>
    </lineage>
</organism>
<keyword evidence="2" id="KW-0812">Transmembrane</keyword>